<evidence type="ECO:0000313" key="3">
    <source>
        <dbReference type="Proteomes" id="UP000639643"/>
    </source>
</evidence>
<dbReference type="EMBL" id="WIGM01000539">
    <property type="protein sequence ID" value="KAF6822549.1"/>
    <property type="molecule type" value="Genomic_DNA"/>
</dbReference>
<accession>A0A8H6JZY0</accession>
<gene>
    <name evidence="2" type="ORF">CMUS01_11039</name>
</gene>
<evidence type="ECO:0000256" key="1">
    <source>
        <dbReference type="SAM" id="Phobius"/>
    </source>
</evidence>
<sequence length="348" mass="38917">MPSESPSPPEQHRQEGPRPVDFNMYRMYRSAIAEGIIYSLILSASTGVVAFYFSIVFGSLGVISGLAKIRPFLETTLYAGLWALTARPSLALAGCVVRRRYKAYSVSLPDLNPYEAENMPVRWWFELFCFLANCNHYILPDPELYFRWVLYSLGAVGEEPSSLKLGTIVPQEREQLRVFVRRYREVSEESSKRWAEGYSGLWLPPMPISLYLIEAVHYLCAQVALSRRAQARLDAAKHSGRATILQGIANGRPAAKEKEEDIENDAPPSVSGVDRLYADCCFFFKLYALCLAYPLLRTVGDMLAAFGPLLGVPSSFEEWYDLYVQPGAETGSNAGFSDNSLQDCSPQA</sequence>
<reference evidence="2" key="1">
    <citation type="journal article" date="2020" name="Phytopathology">
        <title>Genome Sequence Resources of Colletotrichum truncatum, C. plurivorum, C. musicola, and C. sojae: Four Species Pathogenic to Soybean (Glycine max).</title>
        <authorList>
            <person name="Rogerio F."/>
            <person name="Boufleur T.R."/>
            <person name="Ciampi-Guillardi M."/>
            <person name="Sukno S.A."/>
            <person name="Thon M.R."/>
            <person name="Massola Junior N.S."/>
            <person name="Baroncelli R."/>
        </authorList>
    </citation>
    <scope>NUCLEOTIDE SEQUENCE</scope>
    <source>
        <strain evidence="2">LFN0074</strain>
    </source>
</reference>
<feature type="transmembrane region" description="Helical" evidence="1">
    <location>
        <begin position="36"/>
        <end position="57"/>
    </location>
</feature>
<dbReference type="AlphaFoldDB" id="A0A8H6JZY0"/>
<keyword evidence="3" id="KW-1185">Reference proteome</keyword>
<protein>
    <submittedName>
        <fullName evidence="2">Uncharacterized protein</fullName>
    </submittedName>
</protein>
<comment type="caution">
    <text evidence="2">The sequence shown here is derived from an EMBL/GenBank/DDBJ whole genome shotgun (WGS) entry which is preliminary data.</text>
</comment>
<keyword evidence="1" id="KW-1133">Transmembrane helix</keyword>
<keyword evidence="1" id="KW-0472">Membrane</keyword>
<evidence type="ECO:0000313" key="2">
    <source>
        <dbReference type="EMBL" id="KAF6822549.1"/>
    </source>
</evidence>
<name>A0A8H6JZY0_9PEZI</name>
<keyword evidence="1" id="KW-0812">Transmembrane</keyword>
<proteinExistence type="predicted"/>
<organism evidence="2 3">
    <name type="scientific">Colletotrichum musicola</name>
    <dbReference type="NCBI Taxonomy" id="2175873"/>
    <lineage>
        <taxon>Eukaryota</taxon>
        <taxon>Fungi</taxon>
        <taxon>Dikarya</taxon>
        <taxon>Ascomycota</taxon>
        <taxon>Pezizomycotina</taxon>
        <taxon>Sordariomycetes</taxon>
        <taxon>Hypocreomycetidae</taxon>
        <taxon>Glomerellales</taxon>
        <taxon>Glomerellaceae</taxon>
        <taxon>Colletotrichum</taxon>
        <taxon>Colletotrichum orchidearum species complex</taxon>
    </lineage>
</organism>
<dbReference type="Proteomes" id="UP000639643">
    <property type="component" value="Unassembled WGS sequence"/>
</dbReference>